<gene>
    <name evidence="1" type="ORF">GGQ88_003599</name>
</gene>
<comment type="caution">
    <text evidence="1">The sequence shown here is derived from an EMBL/GenBank/DDBJ whole genome shotgun (WGS) entry which is preliminary data.</text>
</comment>
<protein>
    <submittedName>
        <fullName evidence="1">Uncharacterized protein</fullName>
    </submittedName>
</protein>
<dbReference type="AlphaFoldDB" id="A0A7W5ZZZ6"/>
<reference evidence="1 2" key="1">
    <citation type="submission" date="2020-08" db="EMBL/GenBank/DDBJ databases">
        <title>Genomic Encyclopedia of Type Strains, Phase IV (KMG-IV): sequencing the most valuable type-strain genomes for metagenomic binning, comparative biology and taxonomic classification.</title>
        <authorList>
            <person name="Goeker M."/>
        </authorList>
    </citation>
    <scope>NUCLEOTIDE SEQUENCE [LARGE SCALE GENOMIC DNA]</scope>
    <source>
        <strain evidence="1 2">DSM 14552</strain>
    </source>
</reference>
<evidence type="ECO:0000313" key="2">
    <source>
        <dbReference type="Proteomes" id="UP000562395"/>
    </source>
</evidence>
<organism evidence="1 2">
    <name type="scientific">Novosphingobium hassiacum</name>
    <dbReference type="NCBI Taxonomy" id="173676"/>
    <lineage>
        <taxon>Bacteria</taxon>
        <taxon>Pseudomonadati</taxon>
        <taxon>Pseudomonadota</taxon>
        <taxon>Alphaproteobacteria</taxon>
        <taxon>Sphingomonadales</taxon>
        <taxon>Sphingomonadaceae</taxon>
        <taxon>Novosphingobium</taxon>
    </lineage>
</organism>
<accession>A0A7W5ZZZ6</accession>
<evidence type="ECO:0000313" key="1">
    <source>
        <dbReference type="EMBL" id="MBB3862299.1"/>
    </source>
</evidence>
<proteinExistence type="predicted"/>
<dbReference type="Proteomes" id="UP000562395">
    <property type="component" value="Unassembled WGS sequence"/>
</dbReference>
<keyword evidence="2" id="KW-1185">Reference proteome</keyword>
<sequence>MTDGPEMPSALQVAQALSHVLRAKLADLAAVTISLTREEAALCLGLADGVAENLGRNDADHS</sequence>
<dbReference type="EMBL" id="JACICY010000012">
    <property type="protein sequence ID" value="MBB3862299.1"/>
    <property type="molecule type" value="Genomic_DNA"/>
</dbReference>
<name>A0A7W5ZZZ6_9SPHN</name>
<dbReference type="RefSeq" id="WP_183614847.1">
    <property type="nucleotide sequence ID" value="NZ_JACICY010000012.1"/>
</dbReference>